<feature type="region of interest" description="Disordered" evidence="1">
    <location>
        <begin position="29"/>
        <end position="58"/>
    </location>
</feature>
<dbReference type="Proteomes" id="UP000003448">
    <property type="component" value="Unassembled WGS sequence"/>
</dbReference>
<dbReference type="EMBL" id="CAIE01000016">
    <property type="protein sequence ID" value="CCH16954.1"/>
    <property type="molecule type" value="Genomic_DNA"/>
</dbReference>
<gene>
    <name evidence="2" type="ORF">MILUP08_41871</name>
</gene>
<accession>I0KZF7</accession>
<comment type="caution">
    <text evidence="2">The sequence shown here is derived from an EMBL/GenBank/DDBJ whole genome shotgun (WGS) entry which is preliminary data.</text>
</comment>
<organism evidence="2 3">
    <name type="scientific">Micromonospora lupini str. Lupac 08</name>
    <dbReference type="NCBI Taxonomy" id="1150864"/>
    <lineage>
        <taxon>Bacteria</taxon>
        <taxon>Bacillati</taxon>
        <taxon>Actinomycetota</taxon>
        <taxon>Actinomycetes</taxon>
        <taxon>Micromonosporales</taxon>
        <taxon>Micromonosporaceae</taxon>
        <taxon>Micromonospora</taxon>
    </lineage>
</organism>
<evidence type="ECO:0000313" key="2">
    <source>
        <dbReference type="EMBL" id="CCH16954.1"/>
    </source>
</evidence>
<dbReference type="STRING" id="1150864.MILUP08_41871"/>
<dbReference type="AlphaFoldDB" id="I0KZF7"/>
<reference evidence="3" key="1">
    <citation type="journal article" date="2012" name="J. Bacteriol.">
        <title>Genome Sequence of Micromonospora lupini Lupac 08, Isolated from Root Nodules of Lupinus angustifolius.</title>
        <authorList>
            <person name="Alonso-Vega P."/>
            <person name="Normand P."/>
            <person name="Bacigalupe R."/>
            <person name="Pujic P."/>
            <person name="Lajus A."/>
            <person name="Vallenet D."/>
            <person name="Carro L."/>
            <person name="Coll P."/>
            <person name="Trujillo M.E."/>
        </authorList>
    </citation>
    <scope>NUCLEOTIDE SEQUENCE [LARGE SCALE GENOMIC DNA]</scope>
    <source>
        <strain evidence="3">Lupac 08</strain>
    </source>
</reference>
<evidence type="ECO:0000256" key="1">
    <source>
        <dbReference type="SAM" id="MobiDB-lite"/>
    </source>
</evidence>
<evidence type="ECO:0000313" key="3">
    <source>
        <dbReference type="Proteomes" id="UP000003448"/>
    </source>
</evidence>
<feature type="compositionally biased region" description="Polar residues" evidence="1">
    <location>
        <begin position="42"/>
        <end position="51"/>
    </location>
</feature>
<sequence>MAFHQLAGSLVAVAFAMAIRQAWQTGKSTAVSGTAAGASRNADPSSQNSPHPQAVGVSRMSALLNRAARSGLSNNASTLAPAALGAVSGPPLWR</sequence>
<name>I0KZF7_9ACTN</name>
<proteinExistence type="predicted"/>
<keyword evidence="3" id="KW-1185">Reference proteome</keyword>
<feature type="compositionally biased region" description="Low complexity" evidence="1">
    <location>
        <begin position="29"/>
        <end position="39"/>
    </location>
</feature>
<protein>
    <submittedName>
        <fullName evidence="2">Uncharacterized protein</fullName>
    </submittedName>
</protein>